<sequence length="746" mass="84439">MGPQIERVVDVSVSPPNDKELSSEEEEKCIHLNAQATNVLFSVLSEDVFKTIMPLKDAHLIWTTLKERYDKSKCDDVLFLEEPFEECSTSSPNCEEPQVTTFDDPDNHPTSTLSTHDYIEGNELVSKVDDRPILPLDSNNTDNEIVILHCVVDSCISPSPKYMCEDDMDKCSTSYSTCGTNLLKGEVNEPQWTSEESTSPRCSSSISKDHAFFMGKDGDFEFDHLSKKDITIVIKLMEIIKKQQACLIKKNEEIMSLTKEHKKLKDFRSSLIMRYKKLESEFACATNSIVCVASLEKQNQELKSQLEEITIKYVDLQERHDELLCSHDNLVDSHAMLEVAHEAIITTVKSYEPHVQVDLITCTNTCCSKENLSPSTTCDLDCVGKGEKQMYYGLVCIAQPSQDNREGMVNKLEKGSTVVCTKIHQRDIKSINAHTKGRNQKMIKSSITCFKYKKVGHHVRDCPWKKGNKLSKKDIPRIKCFKCTEAGHFASRSPCTLDEQCKTSSERQTGNKQTEKQYRSKSRLCYNCWAKGHIGKNCPKGNIPKPSLSFDYNLLRNAKNDICATRVICSPHTSPQAIWVPKSLVTNLYGPNVVGDQNVLKFYCGTKGFGKTARFAIKLIYHHAIEPGGSRWIPRRLQEDSLVTRRIKAEGSKLTRTCILKGYPSVQESRVRPQEVHDDQGGLLDQPQSTQVNLPQLTMKNMKNMLPKEDGVNAKPDRVMALQEEHKHYQDVDCDQGVKHVHDEKA</sequence>
<feature type="coiled-coil region" evidence="2">
    <location>
        <begin position="292"/>
        <end position="319"/>
    </location>
</feature>
<reference evidence="6" key="2">
    <citation type="journal article" date="2008" name="Nucleic Acids Res.">
        <title>The rice annotation project database (RAP-DB): 2008 update.</title>
        <authorList>
            <consortium name="The rice annotation project (RAP)"/>
        </authorList>
    </citation>
    <scope>GENOME REANNOTATION</scope>
    <source>
        <strain evidence="6">cv. Nipponbare</strain>
    </source>
</reference>
<evidence type="ECO:0000256" key="1">
    <source>
        <dbReference type="PROSITE-ProRule" id="PRU00047"/>
    </source>
</evidence>
<keyword evidence="2" id="KW-0175">Coiled coil</keyword>
<keyword evidence="1" id="KW-0862">Zinc</keyword>
<dbReference type="InterPro" id="IPR036875">
    <property type="entry name" value="Znf_CCHC_sf"/>
</dbReference>
<dbReference type="GO" id="GO:0008270">
    <property type="term" value="F:zinc ion binding"/>
    <property type="evidence" value="ECO:0007669"/>
    <property type="project" value="UniProtKB-KW"/>
</dbReference>
<dbReference type="Pfam" id="PF00098">
    <property type="entry name" value="zf-CCHC"/>
    <property type="match status" value="1"/>
</dbReference>
<organism evidence="5 6">
    <name type="scientific">Oryza sativa subsp. japonica</name>
    <name type="common">Rice</name>
    <dbReference type="NCBI Taxonomy" id="39947"/>
    <lineage>
        <taxon>Eukaryota</taxon>
        <taxon>Viridiplantae</taxon>
        <taxon>Streptophyta</taxon>
        <taxon>Embryophyta</taxon>
        <taxon>Tracheophyta</taxon>
        <taxon>Spermatophyta</taxon>
        <taxon>Magnoliopsida</taxon>
        <taxon>Liliopsida</taxon>
        <taxon>Poales</taxon>
        <taxon>Poaceae</taxon>
        <taxon>BOP clade</taxon>
        <taxon>Oryzoideae</taxon>
        <taxon>Oryzeae</taxon>
        <taxon>Oryzinae</taxon>
        <taxon>Oryza</taxon>
        <taxon>Oryza sativa</taxon>
    </lineage>
</organism>
<dbReference type="SUPFAM" id="SSF57756">
    <property type="entry name" value="Retrovirus zinc finger-like domains"/>
    <property type="match status" value="2"/>
</dbReference>
<dbReference type="GO" id="GO:0003676">
    <property type="term" value="F:nucleic acid binding"/>
    <property type="evidence" value="ECO:0007669"/>
    <property type="project" value="InterPro"/>
</dbReference>
<feature type="domain" description="CCHC-type" evidence="4">
    <location>
        <begin position="525"/>
        <end position="540"/>
    </location>
</feature>
<dbReference type="AlphaFoldDB" id="A0A5S6R7S4"/>
<feature type="region of interest" description="Disordered" evidence="3">
    <location>
        <begin position="89"/>
        <end position="109"/>
    </location>
</feature>
<protein>
    <submittedName>
        <fullName evidence="5">Retroelement</fullName>
    </submittedName>
</protein>
<dbReference type="EMBL" id="AC092748">
    <property type="protein sequence ID" value="AAM01072.1"/>
    <property type="molecule type" value="Genomic_DNA"/>
</dbReference>
<keyword evidence="1" id="KW-0479">Metal-binding</keyword>
<reference evidence="6" key="1">
    <citation type="journal article" date="2005" name="Nature">
        <title>The map-based sequence of the rice genome.</title>
        <authorList>
            <consortium name="International rice genome sequencing project (IRGSP)"/>
            <person name="Matsumoto T."/>
            <person name="Wu J."/>
            <person name="Kanamori H."/>
            <person name="Katayose Y."/>
            <person name="Fujisawa M."/>
            <person name="Namiki N."/>
            <person name="Mizuno H."/>
            <person name="Yamamoto K."/>
            <person name="Antonio B.A."/>
            <person name="Baba T."/>
            <person name="Sakata K."/>
            <person name="Nagamura Y."/>
            <person name="Aoki H."/>
            <person name="Arikawa K."/>
            <person name="Arita K."/>
            <person name="Bito T."/>
            <person name="Chiden Y."/>
            <person name="Fujitsuka N."/>
            <person name="Fukunaka R."/>
            <person name="Hamada M."/>
            <person name="Harada C."/>
            <person name="Hayashi A."/>
            <person name="Hijishita S."/>
            <person name="Honda M."/>
            <person name="Hosokawa S."/>
            <person name="Ichikawa Y."/>
            <person name="Idonuma A."/>
            <person name="Iijima M."/>
            <person name="Ikeda M."/>
            <person name="Ikeno M."/>
            <person name="Ito K."/>
            <person name="Ito S."/>
            <person name="Ito T."/>
            <person name="Ito Y."/>
            <person name="Ito Y."/>
            <person name="Iwabuchi A."/>
            <person name="Kamiya K."/>
            <person name="Karasawa W."/>
            <person name="Kurita K."/>
            <person name="Katagiri S."/>
            <person name="Kikuta A."/>
            <person name="Kobayashi H."/>
            <person name="Kobayashi N."/>
            <person name="Machita K."/>
            <person name="Maehara T."/>
            <person name="Masukawa M."/>
            <person name="Mizubayashi T."/>
            <person name="Mukai Y."/>
            <person name="Nagasaki H."/>
            <person name="Nagata Y."/>
            <person name="Naito S."/>
            <person name="Nakashima M."/>
            <person name="Nakama Y."/>
            <person name="Nakamichi Y."/>
            <person name="Nakamura M."/>
            <person name="Meguro A."/>
            <person name="Negishi M."/>
            <person name="Ohta I."/>
            <person name="Ohta T."/>
            <person name="Okamoto M."/>
            <person name="Ono N."/>
            <person name="Saji S."/>
            <person name="Sakaguchi M."/>
            <person name="Sakai K."/>
            <person name="Shibata M."/>
            <person name="Shimokawa T."/>
            <person name="Song J."/>
            <person name="Takazaki Y."/>
            <person name="Terasawa K."/>
            <person name="Tsugane M."/>
            <person name="Tsuji K."/>
            <person name="Ueda S."/>
            <person name="Waki K."/>
            <person name="Yamagata H."/>
            <person name="Yamamoto M."/>
            <person name="Yamamoto S."/>
            <person name="Yamane H."/>
            <person name="Yoshiki S."/>
            <person name="Yoshihara R."/>
            <person name="Yukawa K."/>
            <person name="Zhong H."/>
            <person name="Yano M."/>
            <person name="Yuan Q."/>
            <person name="Ouyang S."/>
            <person name="Liu J."/>
            <person name="Jones K.M."/>
            <person name="Gansberger K."/>
            <person name="Moffat K."/>
            <person name="Hill J."/>
            <person name="Bera J."/>
            <person name="Fadrosh D."/>
            <person name="Jin S."/>
            <person name="Johri S."/>
            <person name="Kim M."/>
            <person name="Overton L."/>
            <person name="Reardon M."/>
            <person name="Tsitrin T."/>
            <person name="Vuong H."/>
            <person name="Weaver B."/>
            <person name="Ciecko A."/>
            <person name="Tallon L."/>
            <person name="Jackson J."/>
            <person name="Pai G."/>
            <person name="Aken S.V."/>
            <person name="Utterback T."/>
            <person name="Reidmuller S."/>
            <person name="Feldblyum T."/>
            <person name="Hsiao J."/>
            <person name="Zismann V."/>
            <person name="Iobst S."/>
            <person name="de Vazeille A.R."/>
            <person name="Buell C.R."/>
            <person name="Ying K."/>
            <person name="Li Y."/>
            <person name="Lu T."/>
            <person name="Huang Y."/>
            <person name="Zhao Q."/>
            <person name="Feng Q."/>
            <person name="Zhang L."/>
            <person name="Zhu J."/>
            <person name="Weng Q."/>
            <person name="Mu J."/>
            <person name="Lu Y."/>
            <person name="Fan D."/>
            <person name="Liu Y."/>
            <person name="Guan J."/>
            <person name="Zhang Y."/>
            <person name="Yu S."/>
            <person name="Liu X."/>
            <person name="Zhang Y."/>
            <person name="Hong G."/>
            <person name="Han B."/>
            <person name="Choisne N."/>
            <person name="Demange N."/>
            <person name="Orjeda G."/>
            <person name="Samain S."/>
            <person name="Cattolico L."/>
            <person name="Pelletier E."/>
            <person name="Couloux A."/>
            <person name="Segurens B."/>
            <person name="Wincker P."/>
            <person name="D'Hont A."/>
            <person name="Scarpelli C."/>
            <person name="Weissenbach J."/>
            <person name="Salanoubat M."/>
            <person name="Quetier F."/>
            <person name="Yu Y."/>
            <person name="Kim H.R."/>
            <person name="Rambo T."/>
            <person name="Currie J."/>
            <person name="Collura K."/>
            <person name="Luo M."/>
            <person name="Yang T."/>
            <person name="Ammiraju J.S.S."/>
            <person name="Engler F."/>
            <person name="Soderlund C."/>
            <person name="Wing R.A."/>
            <person name="Palmer L.E."/>
            <person name="de la Bastide M."/>
            <person name="Spiegel L."/>
            <person name="Nascimento L."/>
            <person name="Zutavern T."/>
            <person name="O'Shaughnessy A."/>
            <person name="Dike S."/>
            <person name="Dedhia N."/>
            <person name="Preston R."/>
            <person name="Balija V."/>
            <person name="McCombie W.R."/>
            <person name="Chow T."/>
            <person name="Chen H."/>
            <person name="Chung M."/>
            <person name="Chen C."/>
            <person name="Shaw J."/>
            <person name="Wu H."/>
            <person name="Hsiao K."/>
            <person name="Chao Y."/>
            <person name="Chu M."/>
            <person name="Cheng C."/>
            <person name="Hour A."/>
            <person name="Lee P."/>
            <person name="Lin S."/>
            <person name="Lin Y."/>
            <person name="Liou J."/>
            <person name="Liu S."/>
            <person name="Hsing Y."/>
            <person name="Raghuvanshi S."/>
            <person name="Mohanty A."/>
            <person name="Bharti A.K."/>
            <person name="Gaur A."/>
            <person name="Gupta V."/>
            <person name="Kumar D."/>
            <person name="Ravi V."/>
            <person name="Vij S."/>
            <person name="Kapur A."/>
            <person name="Khurana P."/>
            <person name="Khurana P."/>
            <person name="Khurana J.P."/>
            <person name="Tyagi A.K."/>
            <person name="Gaikwad K."/>
            <person name="Singh A."/>
            <person name="Dalal V."/>
            <person name="Srivastava S."/>
            <person name="Dixit A."/>
            <person name="Pal A.K."/>
            <person name="Ghazi I.A."/>
            <person name="Yadav M."/>
            <person name="Pandit A."/>
            <person name="Bhargava A."/>
            <person name="Sureshbabu K."/>
            <person name="Batra K."/>
            <person name="Sharma T.R."/>
            <person name="Mohapatra T."/>
            <person name="Singh N.K."/>
            <person name="Messing J."/>
            <person name="Nelson A.B."/>
            <person name="Fuks G."/>
            <person name="Kavchok S."/>
            <person name="Keizer G."/>
            <person name="Linton E."/>
            <person name="Llaca V."/>
            <person name="Song R."/>
            <person name="Tanyolac B."/>
            <person name="Young S."/>
            <person name="Ho-Il K."/>
            <person name="Hahn J.H."/>
            <person name="Sangsakoo G."/>
            <person name="Vanavichit A."/>
            <person name="de Mattos Luiz.A.T."/>
            <person name="Zimmer P.D."/>
            <person name="Malone G."/>
            <person name="Dellagostin O."/>
            <person name="de Oliveira A.C."/>
            <person name="Bevan M."/>
            <person name="Bancroft I."/>
            <person name="Minx P."/>
            <person name="Cordum H."/>
            <person name="Wilson R."/>
            <person name="Cheng Z."/>
            <person name="Jin W."/>
            <person name="Jiang J."/>
            <person name="Leong S.A."/>
            <person name="Iwama H."/>
            <person name="Gojobori T."/>
            <person name="Itoh T."/>
            <person name="Niimura Y."/>
            <person name="Fujii Y."/>
            <person name="Habara T."/>
            <person name="Sakai H."/>
            <person name="Sato Y."/>
            <person name="Wilson G."/>
            <person name="Kumar K."/>
            <person name="McCouch S."/>
            <person name="Juretic N."/>
            <person name="Hoen D."/>
            <person name="Wright S."/>
            <person name="Bruskiewich R."/>
            <person name="Bureau T."/>
            <person name="Miyao A."/>
            <person name="Hirochika H."/>
            <person name="Nishikawa T."/>
            <person name="Kadowaki K."/>
            <person name="Sugiura M."/>
            <person name="Burr B."/>
            <person name="Sasaki T."/>
        </authorList>
    </citation>
    <scope>NUCLEOTIDE SEQUENCE [LARGE SCALE GENOMIC DNA]</scope>
    <source>
        <strain evidence="6">cv. Nipponbare</strain>
    </source>
</reference>
<evidence type="ECO:0000313" key="6">
    <source>
        <dbReference type="Proteomes" id="UP000000763"/>
    </source>
</evidence>
<gene>
    <name evidence="5" type="ORF">OSJNBa0019N10.10</name>
</gene>
<feature type="region of interest" description="Disordered" evidence="3">
    <location>
        <begin position="1"/>
        <end position="24"/>
    </location>
</feature>
<evidence type="ECO:0000313" key="5">
    <source>
        <dbReference type="EMBL" id="AAM01072.1"/>
    </source>
</evidence>
<evidence type="ECO:0000259" key="4">
    <source>
        <dbReference type="PROSITE" id="PS50158"/>
    </source>
</evidence>
<keyword evidence="1" id="KW-0863">Zinc-finger</keyword>
<dbReference type="InterPro" id="IPR001878">
    <property type="entry name" value="Znf_CCHC"/>
</dbReference>
<proteinExistence type="predicted"/>
<dbReference type="Proteomes" id="UP000000763">
    <property type="component" value="Chromosome 10"/>
</dbReference>
<dbReference type="PROSITE" id="PS50158">
    <property type="entry name" value="ZF_CCHC"/>
    <property type="match status" value="1"/>
</dbReference>
<feature type="compositionally biased region" description="Polar residues" evidence="3">
    <location>
        <begin position="89"/>
        <end position="101"/>
    </location>
</feature>
<accession>A0A5S6R7S4</accession>
<evidence type="ECO:0000256" key="3">
    <source>
        <dbReference type="SAM" id="MobiDB-lite"/>
    </source>
</evidence>
<name>A0A5S6R7S4_ORYSJ</name>
<dbReference type="SMART" id="SM00343">
    <property type="entry name" value="ZnF_C2HC"/>
    <property type="match status" value="3"/>
</dbReference>
<evidence type="ECO:0000256" key="2">
    <source>
        <dbReference type="SAM" id="Coils"/>
    </source>
</evidence>
<dbReference type="Gene3D" id="4.10.60.10">
    <property type="entry name" value="Zinc finger, CCHC-type"/>
    <property type="match status" value="1"/>
</dbReference>